<dbReference type="GO" id="GO:0016788">
    <property type="term" value="F:hydrolase activity, acting on ester bonds"/>
    <property type="evidence" value="ECO:0007669"/>
    <property type="project" value="UniProtKB-ARBA"/>
</dbReference>
<accession>A0A2S6ZAN2</accession>
<protein>
    <submittedName>
        <fullName evidence="2">Lysophospholipase</fullName>
    </submittedName>
</protein>
<dbReference type="InterPro" id="IPR053140">
    <property type="entry name" value="GDSL_Rv0518-like"/>
</dbReference>
<comment type="caution">
    <text evidence="2">The sequence shown here is derived from an EMBL/GenBank/DDBJ whole genome shotgun (WGS) entry which is preliminary data.</text>
</comment>
<evidence type="ECO:0000313" key="3">
    <source>
        <dbReference type="Proteomes" id="UP000239898"/>
    </source>
</evidence>
<dbReference type="CDD" id="cd01832">
    <property type="entry name" value="SGNH_hydrolase_like_1"/>
    <property type="match status" value="1"/>
</dbReference>
<dbReference type="Gene3D" id="3.40.50.1110">
    <property type="entry name" value="SGNH hydrolase"/>
    <property type="match status" value="1"/>
</dbReference>
<evidence type="ECO:0000259" key="1">
    <source>
        <dbReference type="Pfam" id="PF13472"/>
    </source>
</evidence>
<dbReference type="OrthoDB" id="158267at2"/>
<evidence type="ECO:0000313" key="2">
    <source>
        <dbReference type="EMBL" id="PPT79669.1"/>
    </source>
</evidence>
<dbReference type="SUPFAM" id="SSF52266">
    <property type="entry name" value="SGNH hydrolase"/>
    <property type="match status" value="1"/>
</dbReference>
<dbReference type="AlphaFoldDB" id="A0A2S6ZAN2"/>
<dbReference type="RefSeq" id="WP_128421743.1">
    <property type="nucleotide sequence ID" value="NZ_MIGX01000157.1"/>
</dbReference>
<dbReference type="InterPro" id="IPR013830">
    <property type="entry name" value="SGNH_hydro"/>
</dbReference>
<proteinExistence type="predicted"/>
<keyword evidence="3" id="KW-1185">Reference proteome</keyword>
<gene>
    <name evidence="2" type="ORF">XthCFBP4691_18565</name>
</gene>
<dbReference type="EMBL" id="MIGX01000157">
    <property type="protein sequence ID" value="PPT79669.1"/>
    <property type="molecule type" value="Genomic_DNA"/>
</dbReference>
<dbReference type="Pfam" id="PF13472">
    <property type="entry name" value="Lipase_GDSL_2"/>
    <property type="match status" value="1"/>
</dbReference>
<dbReference type="PANTHER" id="PTHR43784">
    <property type="entry name" value="GDSL-LIKE LIPASE/ACYLHYDROLASE, PUTATIVE (AFU_ORTHOLOGUE AFUA_2G00820)-RELATED"/>
    <property type="match status" value="1"/>
</dbReference>
<feature type="domain" description="SGNH hydrolase-type esterase" evidence="1">
    <location>
        <begin position="7"/>
        <end position="187"/>
    </location>
</feature>
<reference evidence="2 3" key="1">
    <citation type="submission" date="2016-08" db="EMBL/GenBank/DDBJ databases">
        <title>Evolution of the type three secretion system and type three effector repertoires in Xanthomonas.</title>
        <authorList>
            <person name="Merda D."/>
            <person name="Briand M."/>
            <person name="Bosis E."/>
            <person name="Rousseau C."/>
            <person name="Portier P."/>
            <person name="Jacques M.-A."/>
            <person name="Fischer-Le Saux M."/>
        </authorList>
    </citation>
    <scope>NUCLEOTIDE SEQUENCE [LARGE SCALE GENOMIC DNA]</scope>
    <source>
        <strain evidence="2 3">CFBP 4691</strain>
    </source>
</reference>
<dbReference type="Proteomes" id="UP000239898">
    <property type="component" value="Unassembled WGS sequence"/>
</dbReference>
<dbReference type="PANTHER" id="PTHR43784:SF2">
    <property type="entry name" value="GDSL-LIKE LIPASE_ACYLHYDROLASE, PUTATIVE (AFU_ORTHOLOGUE AFUA_2G00820)-RELATED"/>
    <property type="match status" value="1"/>
</dbReference>
<organism evidence="2 3">
    <name type="scientific">Xanthomonas theicola</name>
    <dbReference type="NCBI Taxonomy" id="56464"/>
    <lineage>
        <taxon>Bacteria</taxon>
        <taxon>Pseudomonadati</taxon>
        <taxon>Pseudomonadota</taxon>
        <taxon>Gammaproteobacteria</taxon>
        <taxon>Lysobacterales</taxon>
        <taxon>Lysobacteraceae</taxon>
        <taxon>Xanthomonas</taxon>
    </lineage>
</organism>
<name>A0A2S6ZAN2_9XANT</name>
<sequence>MKRRYLALGDSYTIGEGVPASGRWPLQLAQALRAEGMALDDPQIVAATGWTTDELDAGIDAAAPRPPFDLVSLLIGVNDQYRGRALGEYRARFSALLARAVGFAGGRGGRVLVLSIPDWGVTPFARAQGRDPVRTGSEIDAFNAVAAKACAALGVAFVDITPCSRAHGHDAGMLAGDALHPSSAMYAGWSALALPAARRALRPR</sequence>
<dbReference type="InterPro" id="IPR036514">
    <property type="entry name" value="SGNH_hydro_sf"/>
</dbReference>